<feature type="compositionally biased region" description="Basic and acidic residues" evidence="6">
    <location>
        <begin position="69"/>
        <end position="83"/>
    </location>
</feature>
<name>A0ABV9FZY8_9ACTN</name>
<feature type="domain" description="HTH cro/C1-type" evidence="8">
    <location>
        <begin position="20"/>
        <end position="72"/>
    </location>
</feature>
<accession>A0ABV9FZY8</accession>
<dbReference type="EMBL" id="JBHSFE010000003">
    <property type="protein sequence ID" value="MFC4606578.1"/>
    <property type="molecule type" value="Genomic_DNA"/>
</dbReference>
<feature type="compositionally biased region" description="Pro residues" evidence="6">
    <location>
        <begin position="101"/>
        <end position="110"/>
    </location>
</feature>
<protein>
    <submittedName>
        <fullName evidence="9">Sigma factor-like helix-turn-helix DNA-binding protein</fullName>
    </submittedName>
</protein>
<comment type="similarity">
    <text evidence="1">Belongs to the sigma-70 factor family. ECF subfamily.</text>
</comment>
<gene>
    <name evidence="9" type="ORF">ACFO9E_01870</name>
</gene>
<feature type="region of interest" description="Disordered" evidence="6">
    <location>
        <begin position="39"/>
        <end position="138"/>
    </location>
</feature>
<organism evidence="9 10">
    <name type="scientific">Streptomyces maoxianensis</name>
    <dbReference type="NCBI Taxonomy" id="1459942"/>
    <lineage>
        <taxon>Bacteria</taxon>
        <taxon>Bacillati</taxon>
        <taxon>Actinomycetota</taxon>
        <taxon>Actinomycetes</taxon>
        <taxon>Kitasatosporales</taxon>
        <taxon>Streptomycetaceae</taxon>
        <taxon>Streptomyces</taxon>
    </lineage>
</organism>
<dbReference type="Gene3D" id="1.10.260.40">
    <property type="entry name" value="lambda repressor-like DNA-binding domains"/>
    <property type="match status" value="1"/>
</dbReference>
<evidence type="ECO:0000313" key="9">
    <source>
        <dbReference type="EMBL" id="MFC4606578.1"/>
    </source>
</evidence>
<sequence>MTQSTTHSVPTPLPSYKERRRLREANFLSEAEAASAIGVTRATIRSWETGRTNPRGRNRELYARLLADPAERTGQDREPRESGDWSVPRPEPLAQRSAKPPTVPAAPAPPHPDRPGSPAAAARQAPSPRAPEPPALPAFTPAEAFDALYSYAAPALVRQTYVLTGRLRLSHEAVERAFHLAWQHWPKVAVDPDPAGWVRAAAYEYAMSPWQRLRPVHRYPDVRPVERDRRELLDALLELPPSYRRTLLLYDGLGLDLPDTAAETEASTPAAANRVIRARAAVAERAPALGVPETLHEQLTGLANAGPVPRLSSAGAVRTGCERRARFWARAAISVTTLIIGATAYTLATAPTRYVPLIAPGQQVGGVPPLSGPQQLTPQIMQLRARLLAEPAHGPERLLPQWR</sequence>
<dbReference type="Pfam" id="PF01381">
    <property type="entry name" value="HTH_3"/>
    <property type="match status" value="1"/>
</dbReference>
<evidence type="ECO:0000256" key="2">
    <source>
        <dbReference type="ARBA" id="ARBA00023015"/>
    </source>
</evidence>
<dbReference type="InterPro" id="IPR013249">
    <property type="entry name" value="RNA_pol_sigma70_r4_t2"/>
</dbReference>
<evidence type="ECO:0000256" key="1">
    <source>
        <dbReference type="ARBA" id="ARBA00010641"/>
    </source>
</evidence>
<dbReference type="InterPro" id="IPR010982">
    <property type="entry name" value="Lambda_DNA-bd_dom_sf"/>
</dbReference>
<evidence type="ECO:0000313" key="10">
    <source>
        <dbReference type="Proteomes" id="UP001595993"/>
    </source>
</evidence>
<evidence type="ECO:0000256" key="4">
    <source>
        <dbReference type="ARBA" id="ARBA00023125"/>
    </source>
</evidence>
<dbReference type="SUPFAM" id="SSF88659">
    <property type="entry name" value="Sigma3 and sigma4 domains of RNA polymerase sigma factors"/>
    <property type="match status" value="1"/>
</dbReference>
<proteinExistence type="inferred from homology"/>
<keyword evidence="2" id="KW-0805">Transcription regulation</keyword>
<keyword evidence="7" id="KW-0472">Membrane</keyword>
<dbReference type="PROSITE" id="PS50943">
    <property type="entry name" value="HTH_CROC1"/>
    <property type="match status" value="1"/>
</dbReference>
<keyword evidence="10" id="KW-1185">Reference proteome</keyword>
<dbReference type="SUPFAM" id="SSF88946">
    <property type="entry name" value="Sigma2 domain of RNA polymerase sigma factors"/>
    <property type="match status" value="1"/>
</dbReference>
<keyword evidence="7" id="KW-0812">Transmembrane</keyword>
<evidence type="ECO:0000259" key="8">
    <source>
        <dbReference type="PROSITE" id="PS50943"/>
    </source>
</evidence>
<dbReference type="SUPFAM" id="SSF47413">
    <property type="entry name" value="lambda repressor-like DNA-binding domains"/>
    <property type="match status" value="1"/>
</dbReference>
<keyword evidence="5" id="KW-0804">Transcription</keyword>
<evidence type="ECO:0000256" key="3">
    <source>
        <dbReference type="ARBA" id="ARBA00023082"/>
    </source>
</evidence>
<dbReference type="RefSeq" id="WP_381190921.1">
    <property type="nucleotide sequence ID" value="NZ_JBHSFE010000003.1"/>
</dbReference>
<evidence type="ECO:0000256" key="6">
    <source>
        <dbReference type="SAM" id="MobiDB-lite"/>
    </source>
</evidence>
<dbReference type="Pfam" id="PF08281">
    <property type="entry name" value="Sigma70_r4_2"/>
    <property type="match status" value="1"/>
</dbReference>
<dbReference type="Gene3D" id="1.10.10.10">
    <property type="entry name" value="Winged helix-like DNA-binding domain superfamily/Winged helix DNA-binding domain"/>
    <property type="match status" value="1"/>
</dbReference>
<dbReference type="PANTHER" id="PTHR43133">
    <property type="entry name" value="RNA POLYMERASE ECF-TYPE SIGMA FACTO"/>
    <property type="match status" value="1"/>
</dbReference>
<dbReference type="InterPro" id="IPR036388">
    <property type="entry name" value="WH-like_DNA-bd_sf"/>
</dbReference>
<evidence type="ECO:0000256" key="5">
    <source>
        <dbReference type="ARBA" id="ARBA00023163"/>
    </source>
</evidence>
<dbReference type="SMART" id="SM00530">
    <property type="entry name" value="HTH_XRE"/>
    <property type="match status" value="1"/>
</dbReference>
<dbReference type="InterPro" id="IPR001387">
    <property type="entry name" value="Cro/C1-type_HTH"/>
</dbReference>
<dbReference type="InterPro" id="IPR039425">
    <property type="entry name" value="RNA_pol_sigma-70-like"/>
</dbReference>
<dbReference type="PANTHER" id="PTHR43133:SF8">
    <property type="entry name" value="RNA POLYMERASE SIGMA FACTOR HI_1459-RELATED"/>
    <property type="match status" value="1"/>
</dbReference>
<keyword evidence="4" id="KW-0238">DNA-binding</keyword>
<feature type="transmembrane region" description="Helical" evidence="7">
    <location>
        <begin position="327"/>
        <end position="348"/>
    </location>
</feature>
<dbReference type="InterPro" id="IPR013325">
    <property type="entry name" value="RNA_pol_sigma_r2"/>
</dbReference>
<evidence type="ECO:0000256" key="7">
    <source>
        <dbReference type="SAM" id="Phobius"/>
    </source>
</evidence>
<keyword evidence="7" id="KW-1133">Transmembrane helix</keyword>
<dbReference type="Proteomes" id="UP001595993">
    <property type="component" value="Unassembled WGS sequence"/>
</dbReference>
<dbReference type="CDD" id="cd00093">
    <property type="entry name" value="HTH_XRE"/>
    <property type="match status" value="1"/>
</dbReference>
<comment type="caution">
    <text evidence="9">The sequence shown here is derived from an EMBL/GenBank/DDBJ whole genome shotgun (WGS) entry which is preliminary data.</text>
</comment>
<keyword evidence="3" id="KW-0731">Sigma factor</keyword>
<reference evidence="10" key="1">
    <citation type="journal article" date="2019" name="Int. J. Syst. Evol. Microbiol.">
        <title>The Global Catalogue of Microorganisms (GCM) 10K type strain sequencing project: providing services to taxonomists for standard genome sequencing and annotation.</title>
        <authorList>
            <consortium name="The Broad Institute Genomics Platform"/>
            <consortium name="The Broad Institute Genome Sequencing Center for Infectious Disease"/>
            <person name="Wu L."/>
            <person name="Ma J."/>
        </authorList>
    </citation>
    <scope>NUCLEOTIDE SEQUENCE [LARGE SCALE GENOMIC DNA]</scope>
    <source>
        <strain evidence="10">CGMCC 4.7139</strain>
    </source>
</reference>
<dbReference type="InterPro" id="IPR013324">
    <property type="entry name" value="RNA_pol_sigma_r3/r4-like"/>
</dbReference>
<feature type="compositionally biased region" description="Low complexity" evidence="6">
    <location>
        <begin position="116"/>
        <end position="127"/>
    </location>
</feature>